<dbReference type="InParanoid" id="A0A067QPA7"/>
<dbReference type="CDD" id="cd06465">
    <property type="entry name" value="p23_hB-ind1_like"/>
    <property type="match status" value="1"/>
</dbReference>
<dbReference type="InterPro" id="IPR007052">
    <property type="entry name" value="CS_dom"/>
</dbReference>
<dbReference type="GO" id="GO:0005634">
    <property type="term" value="C:nucleus"/>
    <property type="evidence" value="ECO:0007669"/>
    <property type="project" value="TreeGrafter"/>
</dbReference>
<dbReference type="Proteomes" id="UP000027135">
    <property type="component" value="Unassembled WGS sequence"/>
</dbReference>
<feature type="compositionally biased region" description="Acidic residues" evidence="2">
    <location>
        <begin position="163"/>
        <end position="180"/>
    </location>
</feature>
<dbReference type="SUPFAM" id="SSF49764">
    <property type="entry name" value="HSP20-like chaperones"/>
    <property type="match status" value="1"/>
</dbReference>
<dbReference type="FunCoup" id="A0A067QPA7">
    <property type="interactions" value="2266"/>
</dbReference>
<proteinExistence type="inferred from homology"/>
<dbReference type="GO" id="GO:0006457">
    <property type="term" value="P:protein folding"/>
    <property type="evidence" value="ECO:0007669"/>
    <property type="project" value="TreeGrafter"/>
</dbReference>
<evidence type="ECO:0000259" key="3">
    <source>
        <dbReference type="PROSITE" id="PS51203"/>
    </source>
</evidence>
<dbReference type="PANTHER" id="PTHR22932">
    <property type="entry name" value="TELOMERASE-BINDING PROTEIN P23 HSP90 CO-CHAPERONE"/>
    <property type="match status" value="1"/>
</dbReference>
<feature type="domain" description="CS" evidence="3">
    <location>
        <begin position="18"/>
        <end position="108"/>
    </location>
</feature>
<comment type="similarity">
    <text evidence="1">Belongs to the p23/wos2 family.</text>
</comment>
<evidence type="ECO:0000256" key="1">
    <source>
        <dbReference type="ARBA" id="ARBA00025733"/>
    </source>
</evidence>
<dbReference type="GO" id="GO:0005829">
    <property type="term" value="C:cytosol"/>
    <property type="evidence" value="ECO:0007669"/>
    <property type="project" value="TreeGrafter"/>
</dbReference>
<dbReference type="InterPro" id="IPR045250">
    <property type="entry name" value="p23-like"/>
</dbReference>
<dbReference type="EMBL" id="KK853097">
    <property type="protein sequence ID" value="KDR11450.1"/>
    <property type="molecule type" value="Genomic_DNA"/>
</dbReference>
<protein>
    <submittedName>
        <fullName evidence="4">Prostaglandin E synthase 3</fullName>
    </submittedName>
</protein>
<reference evidence="4 5" key="1">
    <citation type="journal article" date="2014" name="Nat. Commun.">
        <title>Molecular traces of alternative social organization in a termite genome.</title>
        <authorList>
            <person name="Terrapon N."/>
            <person name="Li C."/>
            <person name="Robertson H.M."/>
            <person name="Ji L."/>
            <person name="Meng X."/>
            <person name="Booth W."/>
            <person name="Chen Z."/>
            <person name="Childers C.P."/>
            <person name="Glastad K.M."/>
            <person name="Gokhale K."/>
            <person name="Gowin J."/>
            <person name="Gronenberg W."/>
            <person name="Hermansen R.A."/>
            <person name="Hu H."/>
            <person name="Hunt B.G."/>
            <person name="Huylmans A.K."/>
            <person name="Khalil S.M."/>
            <person name="Mitchell R.D."/>
            <person name="Munoz-Torres M.C."/>
            <person name="Mustard J.A."/>
            <person name="Pan H."/>
            <person name="Reese J.T."/>
            <person name="Scharf M.E."/>
            <person name="Sun F."/>
            <person name="Vogel H."/>
            <person name="Xiao J."/>
            <person name="Yang W."/>
            <person name="Yang Z."/>
            <person name="Yang Z."/>
            <person name="Zhou J."/>
            <person name="Zhu J."/>
            <person name="Brent C.S."/>
            <person name="Elsik C.G."/>
            <person name="Goodisman M.A."/>
            <person name="Liberles D.A."/>
            <person name="Roe R.M."/>
            <person name="Vargo E.L."/>
            <person name="Vilcinskas A."/>
            <person name="Wang J."/>
            <person name="Bornberg-Bauer E."/>
            <person name="Korb J."/>
            <person name="Zhang G."/>
            <person name="Liebig J."/>
        </authorList>
    </citation>
    <scope>NUCLEOTIDE SEQUENCE [LARGE SCALE GENOMIC DNA]</scope>
    <source>
        <tissue evidence="4">Whole organism</tissue>
    </source>
</reference>
<evidence type="ECO:0000313" key="5">
    <source>
        <dbReference type="Proteomes" id="UP000027135"/>
    </source>
</evidence>
<dbReference type="Gene3D" id="2.60.40.790">
    <property type="match status" value="1"/>
</dbReference>
<feature type="region of interest" description="Disordered" evidence="2">
    <location>
        <begin position="127"/>
        <end position="180"/>
    </location>
</feature>
<dbReference type="GO" id="GO:0051131">
    <property type="term" value="P:chaperone-mediated protein complex assembly"/>
    <property type="evidence" value="ECO:0007669"/>
    <property type="project" value="TreeGrafter"/>
</dbReference>
<name>A0A067QPA7_ZOONE</name>
<dbReference type="InterPro" id="IPR008978">
    <property type="entry name" value="HSP20-like_chaperone"/>
</dbReference>
<dbReference type="PANTHER" id="PTHR22932:SF1">
    <property type="entry name" value="CO-CHAPERONE PROTEIN DAF-41"/>
    <property type="match status" value="1"/>
</dbReference>
<evidence type="ECO:0000256" key="2">
    <source>
        <dbReference type="SAM" id="MobiDB-lite"/>
    </source>
</evidence>
<dbReference type="STRING" id="136037.A0A067QPA7"/>
<sequence length="180" mass="20799">MAEAYDNRRSRYLTVKAAVPPSVMWAQRNNVIFLTICLEDCKNPEIKINNDKIYFHGVGGTEKKDHEVTIPLFKEIDPEKSVKCVRDRNIEMVLKKKEDDGPYWPHLMKDKKKYHWLKVDFNKWKDEDDSEDDVGQSEDLEEMMRQMGGLGGGGGSDSKPTFDDLEPESDSDDEELPDLE</sequence>
<accession>A0A067QPA7</accession>
<feature type="compositionally biased region" description="Acidic residues" evidence="2">
    <location>
        <begin position="127"/>
        <end position="141"/>
    </location>
</feature>
<dbReference type="GO" id="GO:0051087">
    <property type="term" value="F:protein-folding chaperone binding"/>
    <property type="evidence" value="ECO:0007669"/>
    <property type="project" value="TreeGrafter"/>
</dbReference>
<dbReference type="FunFam" id="2.60.40.790:FF:000013">
    <property type="entry name" value="Very-long-chain (3R)-3-hydroxyacyl-CoA dehydratase"/>
    <property type="match status" value="1"/>
</dbReference>
<dbReference type="GO" id="GO:0051879">
    <property type="term" value="F:Hsp90 protein binding"/>
    <property type="evidence" value="ECO:0007669"/>
    <property type="project" value="InterPro"/>
</dbReference>
<dbReference type="OMA" id="EEGPYWP"/>
<organism evidence="4 5">
    <name type="scientific">Zootermopsis nevadensis</name>
    <name type="common">Dampwood termite</name>
    <dbReference type="NCBI Taxonomy" id="136037"/>
    <lineage>
        <taxon>Eukaryota</taxon>
        <taxon>Metazoa</taxon>
        <taxon>Ecdysozoa</taxon>
        <taxon>Arthropoda</taxon>
        <taxon>Hexapoda</taxon>
        <taxon>Insecta</taxon>
        <taxon>Pterygota</taxon>
        <taxon>Neoptera</taxon>
        <taxon>Polyneoptera</taxon>
        <taxon>Dictyoptera</taxon>
        <taxon>Blattodea</taxon>
        <taxon>Blattoidea</taxon>
        <taxon>Termitoidae</taxon>
        <taxon>Termopsidae</taxon>
        <taxon>Zootermopsis</taxon>
    </lineage>
</organism>
<dbReference type="Pfam" id="PF04969">
    <property type="entry name" value="CS"/>
    <property type="match status" value="1"/>
</dbReference>
<keyword evidence="5" id="KW-1185">Reference proteome</keyword>
<dbReference type="eggNOG" id="KOG3158">
    <property type="taxonomic scope" value="Eukaryota"/>
</dbReference>
<evidence type="ECO:0000313" key="4">
    <source>
        <dbReference type="EMBL" id="KDR11450.1"/>
    </source>
</evidence>
<dbReference type="AlphaFoldDB" id="A0A067QPA7"/>
<gene>
    <name evidence="4" type="ORF">L798_13456</name>
</gene>
<dbReference type="PROSITE" id="PS51203">
    <property type="entry name" value="CS"/>
    <property type="match status" value="1"/>
</dbReference>